<gene>
    <name evidence="2" type="ORF">KC01_LOCUS17701</name>
</gene>
<accession>A0AAV2KD24</accession>
<feature type="region of interest" description="Disordered" evidence="1">
    <location>
        <begin position="77"/>
        <end position="96"/>
    </location>
</feature>
<sequence>MVCNYRVPPPFEEGKLYESWKNEVGIWARVTDLEKKKQALAVALSLSGRARETAMEIPRESVKSLCLPRSSIGGIKVKPGNKAADPELHNPSGKGQEWSLDKTVLLFLFDMEVSVSEFTNFG</sequence>
<dbReference type="Proteomes" id="UP001497482">
    <property type="component" value="Chromosome 18"/>
</dbReference>
<proteinExistence type="predicted"/>
<dbReference type="EMBL" id="OZ035840">
    <property type="protein sequence ID" value="CAL1587777.1"/>
    <property type="molecule type" value="Genomic_DNA"/>
</dbReference>
<evidence type="ECO:0000313" key="2">
    <source>
        <dbReference type="EMBL" id="CAL1587777.1"/>
    </source>
</evidence>
<reference evidence="2 3" key="1">
    <citation type="submission" date="2024-04" db="EMBL/GenBank/DDBJ databases">
        <authorList>
            <person name="Waldvogel A.-M."/>
            <person name="Schoenle A."/>
        </authorList>
    </citation>
    <scope>NUCLEOTIDE SEQUENCE [LARGE SCALE GENOMIC DNA]</scope>
</reference>
<organism evidence="2 3">
    <name type="scientific">Knipowitschia caucasica</name>
    <name type="common">Caucasian dwarf goby</name>
    <name type="synonym">Pomatoschistus caucasicus</name>
    <dbReference type="NCBI Taxonomy" id="637954"/>
    <lineage>
        <taxon>Eukaryota</taxon>
        <taxon>Metazoa</taxon>
        <taxon>Chordata</taxon>
        <taxon>Craniata</taxon>
        <taxon>Vertebrata</taxon>
        <taxon>Euteleostomi</taxon>
        <taxon>Actinopterygii</taxon>
        <taxon>Neopterygii</taxon>
        <taxon>Teleostei</taxon>
        <taxon>Neoteleostei</taxon>
        <taxon>Acanthomorphata</taxon>
        <taxon>Gobiaria</taxon>
        <taxon>Gobiiformes</taxon>
        <taxon>Gobioidei</taxon>
        <taxon>Gobiidae</taxon>
        <taxon>Gobiinae</taxon>
        <taxon>Knipowitschia</taxon>
    </lineage>
</organism>
<evidence type="ECO:0000313" key="3">
    <source>
        <dbReference type="Proteomes" id="UP001497482"/>
    </source>
</evidence>
<keyword evidence="3" id="KW-1185">Reference proteome</keyword>
<dbReference type="AlphaFoldDB" id="A0AAV2KD24"/>
<evidence type="ECO:0000256" key="1">
    <source>
        <dbReference type="SAM" id="MobiDB-lite"/>
    </source>
</evidence>
<protein>
    <submittedName>
        <fullName evidence="2">Uncharacterized protein</fullName>
    </submittedName>
</protein>
<name>A0AAV2KD24_KNICA</name>